<accession>A0AAW9RN14</accession>
<dbReference type="EMBL" id="JAZHOF010000003">
    <property type="protein sequence ID" value="MEJ8571201.1"/>
    <property type="molecule type" value="Genomic_DNA"/>
</dbReference>
<comment type="caution">
    <text evidence="2">The sequence shown here is derived from an EMBL/GenBank/DDBJ whole genome shotgun (WGS) entry which is preliminary data.</text>
</comment>
<evidence type="ECO:0000313" key="2">
    <source>
        <dbReference type="EMBL" id="MEJ8571201.1"/>
    </source>
</evidence>
<organism evidence="2 3">
    <name type="scientific">Microbaculum marinum</name>
    <dbReference type="NCBI Taxonomy" id="1764581"/>
    <lineage>
        <taxon>Bacteria</taxon>
        <taxon>Pseudomonadati</taxon>
        <taxon>Pseudomonadota</taxon>
        <taxon>Alphaproteobacteria</taxon>
        <taxon>Hyphomicrobiales</taxon>
        <taxon>Tepidamorphaceae</taxon>
        <taxon>Microbaculum</taxon>
    </lineage>
</organism>
<name>A0AAW9RN14_9HYPH</name>
<dbReference type="RefSeq" id="WP_340328904.1">
    <property type="nucleotide sequence ID" value="NZ_JAZHOF010000003.1"/>
</dbReference>
<sequence>MKHFSDCPDMALKQNHELIRLGTNLNLEGLEMLSVCRTIFGNARRSFCAALALATMFAVFGVPAAQADGTNAGSDGAELSGPASSFSNVVDARFAVYYGGGIVRAKNINTVTHPSTGVYCVKIPKTLDGKNINAQRLIANVTVEWAPRRVSTFSRSTMQARAIARKPSVSSKCGPTSSPAGCRNSRTMSPSL</sequence>
<keyword evidence="3" id="KW-1185">Reference proteome</keyword>
<evidence type="ECO:0000256" key="1">
    <source>
        <dbReference type="SAM" id="MobiDB-lite"/>
    </source>
</evidence>
<reference evidence="2 3" key="1">
    <citation type="submission" date="2024-02" db="EMBL/GenBank/DDBJ databases">
        <title>Genome analysis and characterization of Microbaculum marinisediminis sp. nov., isolated from marine sediment.</title>
        <authorList>
            <person name="Du Z.-J."/>
            <person name="Ye Y.-Q."/>
            <person name="Zhang Z.-R."/>
            <person name="Yuan S.-M."/>
            <person name="Zhang X.-Y."/>
        </authorList>
    </citation>
    <scope>NUCLEOTIDE SEQUENCE [LARGE SCALE GENOMIC DNA]</scope>
    <source>
        <strain evidence="2 3">SDUM1044001</strain>
    </source>
</reference>
<feature type="compositionally biased region" description="Polar residues" evidence="1">
    <location>
        <begin position="168"/>
        <end position="192"/>
    </location>
</feature>
<feature type="region of interest" description="Disordered" evidence="1">
    <location>
        <begin position="166"/>
        <end position="192"/>
    </location>
</feature>
<protein>
    <submittedName>
        <fullName evidence="2">Uncharacterized protein</fullName>
    </submittedName>
</protein>
<proteinExistence type="predicted"/>
<evidence type="ECO:0000313" key="3">
    <source>
        <dbReference type="Proteomes" id="UP001378188"/>
    </source>
</evidence>
<dbReference type="Proteomes" id="UP001378188">
    <property type="component" value="Unassembled WGS sequence"/>
</dbReference>
<dbReference type="AlphaFoldDB" id="A0AAW9RN14"/>
<gene>
    <name evidence="2" type="ORF">V3328_06935</name>
</gene>